<dbReference type="EMBL" id="JYOV01000022">
    <property type="protein sequence ID" value="KJU90333.1"/>
    <property type="molecule type" value="Genomic_DNA"/>
</dbReference>
<accession>A0A0F3HBN0</accession>
<evidence type="ECO:0000313" key="2">
    <source>
        <dbReference type="Proteomes" id="UP000033405"/>
    </source>
</evidence>
<dbReference type="AlphaFoldDB" id="A0A0F3HBN0"/>
<organism evidence="1 2">
    <name type="scientific">Streptococcus infantis</name>
    <dbReference type="NCBI Taxonomy" id="68892"/>
    <lineage>
        <taxon>Bacteria</taxon>
        <taxon>Bacillati</taxon>
        <taxon>Bacillota</taxon>
        <taxon>Bacilli</taxon>
        <taxon>Lactobacillales</taxon>
        <taxon>Streptococcaceae</taxon>
        <taxon>Streptococcus</taxon>
    </lineage>
</organism>
<reference evidence="1 2" key="1">
    <citation type="submission" date="2015-02" db="EMBL/GenBank/DDBJ databases">
        <title>Evolution of amylase-binding proteins of oral streptococcal species.</title>
        <authorList>
            <person name="Haase E.M."/>
        </authorList>
    </citation>
    <scope>NUCLEOTIDE SEQUENCE [LARGE SCALE GENOMIC DNA]</scope>
    <source>
        <strain evidence="1 2">UC6950A</strain>
    </source>
</reference>
<gene>
    <name evidence="1" type="ORF">TZ96_01795</name>
</gene>
<dbReference type="RefSeq" id="WP_158001793.1">
    <property type="nucleotide sequence ID" value="NZ_JYOV01000022.1"/>
</dbReference>
<sequence>MKFNKCAYPLAQACLGLYLFADGGSLINLDIGVILVLLSLIKGVEIYKEERKHR</sequence>
<dbReference type="Proteomes" id="UP000033405">
    <property type="component" value="Unassembled WGS sequence"/>
</dbReference>
<evidence type="ECO:0000313" key="1">
    <source>
        <dbReference type="EMBL" id="KJU90333.1"/>
    </source>
</evidence>
<name>A0A0F3HBN0_9STRE</name>
<protein>
    <submittedName>
        <fullName evidence="1">Uncharacterized protein</fullName>
    </submittedName>
</protein>
<proteinExistence type="predicted"/>
<comment type="caution">
    <text evidence="1">The sequence shown here is derived from an EMBL/GenBank/DDBJ whole genome shotgun (WGS) entry which is preliminary data.</text>
</comment>
<dbReference type="PATRIC" id="fig|28037.218.peg.1759"/>